<protein>
    <submittedName>
        <fullName evidence="1">Uncharacterized protein</fullName>
    </submittedName>
</protein>
<comment type="caution">
    <text evidence="1">The sequence shown here is derived from an EMBL/GenBank/DDBJ whole genome shotgun (WGS) entry which is preliminary data.</text>
</comment>
<evidence type="ECO:0000313" key="1">
    <source>
        <dbReference type="EMBL" id="MBB3063121.1"/>
    </source>
</evidence>
<sequence>MSNTALSENGKTTALGEMLPIDPFRSLYVHFGMLLGVEDFRTLDAYHRGKMWFHSSWLHRQGTIWGLGVALDGERSEVRVEPGAALDELGRELLLHRAACLSLGSWYQEHKDDPELVEIVEVDEDTGAVTFSAHVVIQFRACLERQVPAMTEPCDGSSSTTAYSRVAETVELHLLPGPAPEWRSKPGQLPFHRLRLLFGLEEALVDEEDAVIDSDQEVLDARAEIDALPPEQRPAARLQWLRHFAALDEMEQSPALVDEGERLSLFPAADPNPIPLANLSDITLLPAGDGWELDPETVTPNRVDNGIRPVHIPTTTIQELLCGPATTGAMAAVAPAEPGPAVADAGGPRVEPDSVEVDGEFIRFTVQGGPLMKASVDSRALSVSAFDNRDGWITAEIKKVTYEESDGRIEIELRDAPGGNLVRLIVRGTGPQPMMGRNRIPLAGAVGGAAADKMNGNDFVSMVRIRS</sequence>
<keyword evidence="2" id="KW-1185">Reference proteome</keyword>
<dbReference type="EMBL" id="JACHWZ010000024">
    <property type="protein sequence ID" value="MBB3063121.1"/>
    <property type="molecule type" value="Genomic_DNA"/>
</dbReference>
<dbReference type="AlphaFoldDB" id="A0A7W4WF93"/>
<evidence type="ECO:0000313" key="2">
    <source>
        <dbReference type="Proteomes" id="UP000535937"/>
    </source>
</evidence>
<dbReference type="Proteomes" id="UP000535937">
    <property type="component" value="Unassembled WGS sequence"/>
</dbReference>
<organism evidence="1 2">
    <name type="scientific">Microbulbifer rhizosphaerae</name>
    <dbReference type="NCBI Taxonomy" id="1562603"/>
    <lineage>
        <taxon>Bacteria</taxon>
        <taxon>Pseudomonadati</taxon>
        <taxon>Pseudomonadota</taxon>
        <taxon>Gammaproteobacteria</taxon>
        <taxon>Cellvibrionales</taxon>
        <taxon>Microbulbiferaceae</taxon>
        <taxon>Microbulbifer</taxon>
    </lineage>
</organism>
<dbReference type="RefSeq" id="WP_183463013.1">
    <property type="nucleotide sequence ID" value="NZ_JACHWZ010000024.1"/>
</dbReference>
<reference evidence="1 2" key="1">
    <citation type="submission" date="2020-08" db="EMBL/GenBank/DDBJ databases">
        <title>Genomic Encyclopedia of Type Strains, Phase III (KMG-III): the genomes of soil and plant-associated and newly described type strains.</title>
        <authorList>
            <person name="Whitman W."/>
        </authorList>
    </citation>
    <scope>NUCLEOTIDE SEQUENCE [LARGE SCALE GENOMIC DNA]</scope>
    <source>
        <strain evidence="1 2">CECT 8799</strain>
    </source>
</reference>
<name>A0A7W4WF93_9GAMM</name>
<proteinExistence type="predicted"/>
<accession>A0A7W4WF93</accession>
<gene>
    <name evidence="1" type="ORF">FHS09_003973</name>
</gene>